<dbReference type="InterPro" id="IPR013830">
    <property type="entry name" value="SGNH_hydro"/>
</dbReference>
<dbReference type="InterPro" id="IPR037460">
    <property type="entry name" value="SEST-like"/>
</dbReference>
<dbReference type="SUPFAM" id="SSF52266">
    <property type="entry name" value="SGNH hydrolase"/>
    <property type="match status" value="1"/>
</dbReference>
<evidence type="ECO:0000259" key="2">
    <source>
        <dbReference type="Pfam" id="PF13472"/>
    </source>
</evidence>
<dbReference type="GO" id="GO:0004806">
    <property type="term" value="F:triacylglycerol lipase activity"/>
    <property type="evidence" value="ECO:0007669"/>
    <property type="project" value="UniProtKB-EC"/>
</dbReference>
<dbReference type="EMBL" id="AP027452">
    <property type="protein sequence ID" value="BDY30337.1"/>
    <property type="molecule type" value="Genomic_DNA"/>
</dbReference>
<dbReference type="Pfam" id="PF13472">
    <property type="entry name" value="Lipase_GDSL_2"/>
    <property type="match status" value="1"/>
</dbReference>
<dbReference type="CDD" id="cd01823">
    <property type="entry name" value="SEST_like"/>
    <property type="match status" value="1"/>
</dbReference>
<reference evidence="3" key="1">
    <citation type="submission" date="2023-03" db="EMBL/GenBank/DDBJ databases">
        <title>Draft genome sequence of a Mycolicibacterium mageritense strain H4_3_1 isolated from a hybrid biological-inorganic system reactor.</title>
        <authorList>
            <person name="Feng X."/>
            <person name="Kazama D."/>
            <person name="Sato K."/>
            <person name="Kobayashi H."/>
        </authorList>
    </citation>
    <scope>NUCLEOTIDE SEQUENCE</scope>
    <source>
        <strain evidence="3">H4_3_1</strain>
    </source>
</reference>
<dbReference type="PANTHER" id="PTHR37981:SF1">
    <property type="entry name" value="SGNH HYDROLASE-TYPE ESTERASE DOMAIN-CONTAINING PROTEIN"/>
    <property type="match status" value="1"/>
</dbReference>
<proteinExistence type="predicted"/>
<evidence type="ECO:0000313" key="3">
    <source>
        <dbReference type="EMBL" id="BDY30337.1"/>
    </source>
</evidence>
<dbReference type="InterPro" id="IPR036514">
    <property type="entry name" value="SGNH_hydro_sf"/>
</dbReference>
<dbReference type="Gene3D" id="3.40.50.1110">
    <property type="entry name" value="SGNH hydrolase"/>
    <property type="match status" value="1"/>
</dbReference>
<name>A0AAI8TXH7_MYCME</name>
<accession>A0AAI8TXH7</accession>
<dbReference type="RefSeq" id="WP_286211289.1">
    <property type="nucleotide sequence ID" value="NZ_AP027452.1"/>
</dbReference>
<feature type="domain" description="SGNH hydrolase-type esterase" evidence="2">
    <location>
        <begin position="9"/>
        <end position="249"/>
    </location>
</feature>
<dbReference type="PANTHER" id="PTHR37981">
    <property type="entry name" value="LIPASE 2"/>
    <property type="match status" value="1"/>
</dbReference>
<feature type="active site" evidence="1">
    <location>
        <position position="241"/>
    </location>
</feature>
<dbReference type="AlphaFoldDB" id="A0AAI8TXH7"/>
<keyword evidence="3" id="KW-0378">Hydrolase</keyword>
<protein>
    <submittedName>
        <fullName evidence="3">Lipase 2</fullName>
        <ecNumber evidence="3">3.1.1.3</ecNumber>
    </submittedName>
</protein>
<dbReference type="EC" id="3.1.1.3" evidence="3"/>
<organism evidence="3 4">
    <name type="scientific">Mycolicibacterium mageritense</name>
    <name type="common">Mycobacterium mageritense</name>
    <dbReference type="NCBI Taxonomy" id="53462"/>
    <lineage>
        <taxon>Bacteria</taxon>
        <taxon>Bacillati</taxon>
        <taxon>Actinomycetota</taxon>
        <taxon>Actinomycetes</taxon>
        <taxon>Mycobacteriales</taxon>
        <taxon>Mycobacteriaceae</taxon>
        <taxon>Mycolicibacterium</taxon>
    </lineage>
</organism>
<dbReference type="Proteomes" id="UP001241092">
    <property type="component" value="Chromosome"/>
</dbReference>
<sequence>MTAPRRIAALGSSYAAGPGIPPVVDRAAMRSGRNYAHLLAETFGARLTDLTVSGATTSTILDTPQRVALTKFPPQLTGLPSDADLVLITAAGNDLDYLGSAIKLAVYFTLDRYTGRRLQRWRPATLPVVTQPQLDSATNGLARVVAKAQLRAPQARVVLVDYLPLVGQETRAFEDVPFDAAAIAAVATVHGQLSEVFVRAADATQVDLVLASQLGRGHELGTDEPWIQPLQPIHRFAGSFHPNAAGMAAVAQLIEHTVA</sequence>
<evidence type="ECO:0000313" key="4">
    <source>
        <dbReference type="Proteomes" id="UP001241092"/>
    </source>
</evidence>
<dbReference type="GO" id="GO:0019433">
    <property type="term" value="P:triglyceride catabolic process"/>
    <property type="evidence" value="ECO:0007669"/>
    <property type="project" value="TreeGrafter"/>
</dbReference>
<feature type="active site" description="Nucleophile" evidence="1">
    <location>
        <position position="13"/>
    </location>
</feature>
<gene>
    <name evidence="3" type="ORF">hbim_04280</name>
</gene>
<evidence type="ECO:0000256" key="1">
    <source>
        <dbReference type="PIRSR" id="PIRSR637460-1"/>
    </source>
</evidence>